<evidence type="ECO:0000256" key="6">
    <source>
        <dbReference type="SAM" id="Phobius"/>
    </source>
</evidence>
<reference evidence="9" key="1">
    <citation type="submission" date="2017-11" db="EMBL/GenBank/DDBJ databases">
        <title>The draft genome sequence of Chromatocurvus sp. F02.</title>
        <authorList>
            <person name="Du Z.-J."/>
            <person name="Chang Y.-Q."/>
        </authorList>
    </citation>
    <scope>NUCLEOTIDE SEQUENCE [LARGE SCALE GENOMIC DNA]</scope>
    <source>
        <strain evidence="9">F02</strain>
    </source>
</reference>
<evidence type="ECO:0000256" key="5">
    <source>
        <dbReference type="ARBA" id="ARBA00023136"/>
    </source>
</evidence>
<name>A0A2N5Y3Y9_9GAMM</name>
<evidence type="ECO:0000256" key="2">
    <source>
        <dbReference type="ARBA" id="ARBA00022475"/>
    </source>
</evidence>
<dbReference type="GO" id="GO:0005886">
    <property type="term" value="C:plasma membrane"/>
    <property type="evidence" value="ECO:0007669"/>
    <property type="project" value="UniProtKB-SubCell"/>
</dbReference>
<feature type="transmembrane region" description="Helical" evidence="6">
    <location>
        <begin position="20"/>
        <end position="40"/>
    </location>
</feature>
<dbReference type="InterPro" id="IPR051791">
    <property type="entry name" value="Pra-immunoreactive"/>
</dbReference>
<gene>
    <name evidence="8" type="ORF">CWI75_06755</name>
</gene>
<sequence length="154" mass="17075">MTSSSQIPAPALPRRLMAMLYDTLLVIPLIGVTVAVATVIEMDVTGAANSGDYYQMHPQLVQAIAFACTTLFFTAFWSKSGQTLGMQAWRIKLVDNAGNVPSRGRCVLRCIAALLSAACLGMGYWWSLIDRRRKYWHDHLSGTELILLPKREKS</sequence>
<dbReference type="PANTHER" id="PTHR36115">
    <property type="entry name" value="PROLINE-RICH ANTIGEN HOMOLOG-RELATED"/>
    <property type="match status" value="1"/>
</dbReference>
<organism evidence="8 9">
    <name type="scientific">Kineobactrum sediminis</name>
    <dbReference type="NCBI Taxonomy" id="1905677"/>
    <lineage>
        <taxon>Bacteria</taxon>
        <taxon>Pseudomonadati</taxon>
        <taxon>Pseudomonadota</taxon>
        <taxon>Gammaproteobacteria</taxon>
        <taxon>Cellvibrionales</taxon>
        <taxon>Halieaceae</taxon>
        <taxon>Kineobactrum</taxon>
    </lineage>
</organism>
<dbReference type="PANTHER" id="PTHR36115:SF10">
    <property type="entry name" value="RDD DOMAIN-CONTAINING PROTEIN"/>
    <property type="match status" value="1"/>
</dbReference>
<feature type="transmembrane region" description="Helical" evidence="6">
    <location>
        <begin position="106"/>
        <end position="126"/>
    </location>
</feature>
<dbReference type="Proteomes" id="UP000234845">
    <property type="component" value="Unassembled WGS sequence"/>
</dbReference>
<dbReference type="OrthoDB" id="9793824at2"/>
<keyword evidence="2" id="KW-1003">Cell membrane</keyword>
<proteinExistence type="predicted"/>
<evidence type="ECO:0000256" key="1">
    <source>
        <dbReference type="ARBA" id="ARBA00004651"/>
    </source>
</evidence>
<evidence type="ECO:0000313" key="8">
    <source>
        <dbReference type="EMBL" id="PLW83113.1"/>
    </source>
</evidence>
<dbReference type="Pfam" id="PF06271">
    <property type="entry name" value="RDD"/>
    <property type="match status" value="1"/>
</dbReference>
<evidence type="ECO:0000256" key="3">
    <source>
        <dbReference type="ARBA" id="ARBA00022692"/>
    </source>
</evidence>
<evidence type="ECO:0000313" key="9">
    <source>
        <dbReference type="Proteomes" id="UP000234845"/>
    </source>
</evidence>
<evidence type="ECO:0000256" key="4">
    <source>
        <dbReference type="ARBA" id="ARBA00022989"/>
    </source>
</evidence>
<feature type="transmembrane region" description="Helical" evidence="6">
    <location>
        <begin position="60"/>
        <end position="77"/>
    </location>
</feature>
<accession>A0A2N5Y3Y9</accession>
<protein>
    <submittedName>
        <fullName evidence="8">RDD family protein</fullName>
    </submittedName>
</protein>
<dbReference type="AlphaFoldDB" id="A0A2N5Y3Y9"/>
<keyword evidence="4 6" id="KW-1133">Transmembrane helix</keyword>
<dbReference type="EMBL" id="PKLZ01000003">
    <property type="protein sequence ID" value="PLW83113.1"/>
    <property type="molecule type" value="Genomic_DNA"/>
</dbReference>
<comment type="subcellular location">
    <subcellularLocation>
        <location evidence="1">Cell membrane</location>
        <topology evidence="1">Multi-pass membrane protein</topology>
    </subcellularLocation>
</comment>
<keyword evidence="3 6" id="KW-0812">Transmembrane</keyword>
<dbReference type="InterPro" id="IPR010432">
    <property type="entry name" value="RDD"/>
</dbReference>
<comment type="caution">
    <text evidence="8">The sequence shown here is derived from an EMBL/GenBank/DDBJ whole genome shotgun (WGS) entry which is preliminary data.</text>
</comment>
<keyword evidence="9" id="KW-1185">Reference proteome</keyword>
<keyword evidence="5 6" id="KW-0472">Membrane</keyword>
<feature type="domain" description="RDD" evidence="7">
    <location>
        <begin position="11"/>
        <end position="141"/>
    </location>
</feature>
<evidence type="ECO:0000259" key="7">
    <source>
        <dbReference type="Pfam" id="PF06271"/>
    </source>
</evidence>